<dbReference type="InterPro" id="IPR036291">
    <property type="entry name" value="NAD(P)-bd_dom_sf"/>
</dbReference>
<evidence type="ECO:0000256" key="2">
    <source>
        <dbReference type="ARBA" id="ARBA00023002"/>
    </source>
</evidence>
<evidence type="ECO:0000259" key="3">
    <source>
        <dbReference type="SMART" id="SM00822"/>
    </source>
</evidence>
<evidence type="ECO:0000256" key="1">
    <source>
        <dbReference type="ARBA" id="ARBA00006484"/>
    </source>
</evidence>
<gene>
    <name evidence="4" type="ORF">C5F44_09220</name>
</gene>
<dbReference type="EMBL" id="PZKE01000007">
    <property type="protein sequence ID" value="PTE14544.1"/>
    <property type="molecule type" value="Genomic_DNA"/>
</dbReference>
<keyword evidence="2" id="KW-0560">Oxidoreductase</keyword>
<dbReference type="SMART" id="SM00822">
    <property type="entry name" value="PKS_KR"/>
    <property type="match status" value="1"/>
</dbReference>
<dbReference type="PANTHER" id="PTHR44196:SF1">
    <property type="entry name" value="DEHYDROGENASE_REDUCTASE SDR FAMILY MEMBER 7B"/>
    <property type="match status" value="1"/>
</dbReference>
<dbReference type="AlphaFoldDB" id="A0A2T4J9H1"/>
<name>A0A2T4J9H1_FUSBL</name>
<dbReference type="InterPro" id="IPR057326">
    <property type="entry name" value="KR_dom"/>
</dbReference>
<evidence type="ECO:0000313" key="5">
    <source>
        <dbReference type="Proteomes" id="UP000241362"/>
    </source>
</evidence>
<reference evidence="4 5" key="1">
    <citation type="submission" date="2018-03" db="EMBL/GenBank/DDBJ databases">
        <title>Rhodobacter blasticus.</title>
        <authorList>
            <person name="Meyer T.E."/>
            <person name="Miller S."/>
            <person name="Lodha T."/>
            <person name="Gandham S."/>
            <person name="Chintalapati S."/>
            <person name="Chintalapati V.R."/>
        </authorList>
    </citation>
    <scope>NUCLEOTIDE SEQUENCE [LARGE SCALE GENOMIC DNA]</scope>
    <source>
        <strain evidence="4 5">DSM 2131</strain>
    </source>
</reference>
<dbReference type="InterPro" id="IPR002347">
    <property type="entry name" value="SDR_fam"/>
</dbReference>
<dbReference type="GO" id="GO:0016020">
    <property type="term" value="C:membrane"/>
    <property type="evidence" value="ECO:0007669"/>
    <property type="project" value="TreeGrafter"/>
</dbReference>
<evidence type="ECO:0000313" key="4">
    <source>
        <dbReference type="EMBL" id="PTE14544.1"/>
    </source>
</evidence>
<dbReference type="PANTHER" id="PTHR44196">
    <property type="entry name" value="DEHYDROGENASE/REDUCTASE SDR FAMILY MEMBER 7B"/>
    <property type="match status" value="1"/>
</dbReference>
<protein>
    <submittedName>
        <fullName evidence="4">Short-chain dehydrogenase</fullName>
    </submittedName>
</protein>
<dbReference type="Gene3D" id="3.40.50.720">
    <property type="entry name" value="NAD(P)-binding Rossmann-like Domain"/>
    <property type="match status" value="1"/>
</dbReference>
<dbReference type="Proteomes" id="UP000241362">
    <property type="component" value="Unassembled WGS sequence"/>
</dbReference>
<comment type="caution">
    <text evidence="4">The sequence shown here is derived from an EMBL/GenBank/DDBJ whole genome shotgun (WGS) entry which is preliminary data.</text>
</comment>
<dbReference type="RefSeq" id="WP_107673235.1">
    <property type="nucleotide sequence ID" value="NZ_PZKE01000007.1"/>
</dbReference>
<accession>A0A2T4J9H1</accession>
<feature type="domain" description="Ketoreductase" evidence="3">
    <location>
        <begin position="7"/>
        <end position="184"/>
    </location>
</feature>
<comment type="similarity">
    <text evidence="1">Belongs to the short-chain dehydrogenases/reductases (SDR) family.</text>
</comment>
<keyword evidence="5" id="KW-1185">Reference proteome</keyword>
<sequence length="246" mass="26014">MRDFTGKRYWLVGASEGLGLALAQRMARAGARLVLSARSPEGLASAAASIPGGAETVPVDVADSASVRAAADRIGTVDGVVFLAGVYWPMAAQDWDADRAEAMLNVNATGCTRVIGAVLPQMLARNAGHIVITGSLSGFRGLPGAIGYAASKAATMVLAESLYADLRKTGITVQVANPGFIRTRLTAKNDFAMPFILEPEAAADIMFTHMAKGGFKRSFPTAFSWLFRGGQFLPDALWYRMFPPGK</sequence>
<organism evidence="4 5">
    <name type="scientific">Fuscovulum blasticum DSM 2131</name>
    <dbReference type="NCBI Taxonomy" id="1188250"/>
    <lineage>
        <taxon>Bacteria</taxon>
        <taxon>Pseudomonadati</taxon>
        <taxon>Pseudomonadota</taxon>
        <taxon>Alphaproteobacteria</taxon>
        <taxon>Rhodobacterales</taxon>
        <taxon>Paracoccaceae</taxon>
        <taxon>Pseudogemmobacter</taxon>
    </lineage>
</organism>
<dbReference type="Pfam" id="PF00106">
    <property type="entry name" value="adh_short"/>
    <property type="match status" value="1"/>
</dbReference>
<dbReference type="SUPFAM" id="SSF51735">
    <property type="entry name" value="NAD(P)-binding Rossmann-fold domains"/>
    <property type="match status" value="1"/>
</dbReference>
<proteinExistence type="inferred from homology"/>
<dbReference type="GO" id="GO:0016491">
    <property type="term" value="F:oxidoreductase activity"/>
    <property type="evidence" value="ECO:0007669"/>
    <property type="project" value="UniProtKB-KW"/>
</dbReference>
<dbReference type="PRINTS" id="PR00081">
    <property type="entry name" value="GDHRDH"/>
</dbReference>